<sequence length="140" mass="16246">MKKRDRTGAILTCAVCGVLFRVPTYRKEKAKYCSRSCLAKEHLEQFAHLRFQSTGKAAHTYKTMTVDGKQVRVHRYLMEQHLGRKLASWEHVHHINGDSHDNRLENLAVLSNAAHQKVEVEERMRPIWNALQQEPLPPHV</sequence>
<name>A0A6J5SRY9_9CAUD</name>
<organism evidence="2">
    <name type="scientific">uncultured Caudovirales phage</name>
    <dbReference type="NCBI Taxonomy" id="2100421"/>
    <lineage>
        <taxon>Viruses</taxon>
        <taxon>Duplodnaviria</taxon>
        <taxon>Heunggongvirae</taxon>
        <taxon>Uroviricota</taxon>
        <taxon>Caudoviricetes</taxon>
        <taxon>Peduoviridae</taxon>
        <taxon>Maltschvirus</taxon>
        <taxon>Maltschvirus maltsch</taxon>
    </lineage>
</organism>
<evidence type="ECO:0000313" key="2">
    <source>
        <dbReference type="EMBL" id="CAB4218292.1"/>
    </source>
</evidence>
<dbReference type="Gene3D" id="3.90.75.20">
    <property type="match status" value="1"/>
</dbReference>
<proteinExistence type="predicted"/>
<gene>
    <name evidence="2" type="ORF">UFOVP1610_21</name>
</gene>
<reference evidence="2" key="1">
    <citation type="submission" date="2020-05" db="EMBL/GenBank/DDBJ databases">
        <authorList>
            <person name="Chiriac C."/>
            <person name="Salcher M."/>
            <person name="Ghai R."/>
            <person name="Kavagutti S V."/>
        </authorList>
    </citation>
    <scope>NUCLEOTIDE SEQUENCE</scope>
</reference>
<dbReference type="SUPFAM" id="SSF54060">
    <property type="entry name" value="His-Me finger endonucleases"/>
    <property type="match status" value="1"/>
</dbReference>
<dbReference type="Pfam" id="PF13392">
    <property type="entry name" value="HNH_3"/>
    <property type="match status" value="1"/>
</dbReference>
<dbReference type="EMBL" id="LR797471">
    <property type="protein sequence ID" value="CAB4218292.1"/>
    <property type="molecule type" value="Genomic_DNA"/>
</dbReference>
<dbReference type="InterPro" id="IPR003615">
    <property type="entry name" value="HNH_nuc"/>
</dbReference>
<accession>A0A6J5SRY9</accession>
<feature type="domain" description="HNH nuclease" evidence="1">
    <location>
        <begin position="72"/>
        <end position="116"/>
    </location>
</feature>
<dbReference type="InterPro" id="IPR044925">
    <property type="entry name" value="His-Me_finger_sf"/>
</dbReference>
<evidence type="ECO:0000259" key="1">
    <source>
        <dbReference type="Pfam" id="PF13392"/>
    </source>
</evidence>
<protein>
    <submittedName>
        <fullName evidence="2">HNH nuclease</fullName>
    </submittedName>
</protein>